<keyword evidence="3" id="KW-0808">Transferase</keyword>
<dbReference type="EC" id="2.7.10.2" evidence="2"/>
<keyword evidence="4" id="KW-0547">Nucleotide-binding</keyword>
<dbReference type="EMBL" id="UOFE01000035">
    <property type="protein sequence ID" value="VAW53740.1"/>
    <property type="molecule type" value="Genomic_DNA"/>
</dbReference>
<dbReference type="CDD" id="cd05387">
    <property type="entry name" value="BY-kinase"/>
    <property type="match status" value="1"/>
</dbReference>
<dbReference type="InterPro" id="IPR005702">
    <property type="entry name" value="Wzc-like_C"/>
</dbReference>
<comment type="catalytic activity">
    <reaction evidence="8">
        <text>L-tyrosyl-[protein] + ATP = O-phospho-L-tyrosyl-[protein] + ADP + H(+)</text>
        <dbReference type="Rhea" id="RHEA:10596"/>
        <dbReference type="Rhea" id="RHEA-COMP:10136"/>
        <dbReference type="Rhea" id="RHEA-COMP:20101"/>
        <dbReference type="ChEBI" id="CHEBI:15378"/>
        <dbReference type="ChEBI" id="CHEBI:30616"/>
        <dbReference type="ChEBI" id="CHEBI:46858"/>
        <dbReference type="ChEBI" id="CHEBI:61978"/>
        <dbReference type="ChEBI" id="CHEBI:456216"/>
        <dbReference type="EC" id="2.7.10.2"/>
    </reaction>
</comment>
<evidence type="ECO:0000256" key="8">
    <source>
        <dbReference type="ARBA" id="ARBA00051245"/>
    </source>
</evidence>
<feature type="domain" description="AAA" evidence="9">
    <location>
        <begin position="105"/>
        <end position="232"/>
    </location>
</feature>
<keyword evidence="5" id="KW-0418">Kinase</keyword>
<dbReference type="PANTHER" id="PTHR32309">
    <property type="entry name" value="TYROSINE-PROTEIN KINASE"/>
    <property type="match status" value="1"/>
</dbReference>
<gene>
    <name evidence="10" type="ORF">MNBD_GAMMA05-1243</name>
</gene>
<dbReference type="SUPFAM" id="SSF52540">
    <property type="entry name" value="P-loop containing nucleoside triphosphate hydrolases"/>
    <property type="match status" value="1"/>
</dbReference>
<reference evidence="10" key="1">
    <citation type="submission" date="2018-06" db="EMBL/GenBank/DDBJ databases">
        <authorList>
            <person name="Zhirakovskaya E."/>
        </authorList>
    </citation>
    <scope>NUCLEOTIDE SEQUENCE</scope>
</reference>
<name>A0A3B0WMI2_9ZZZZ</name>
<evidence type="ECO:0000256" key="5">
    <source>
        <dbReference type="ARBA" id="ARBA00022777"/>
    </source>
</evidence>
<evidence type="ECO:0000259" key="9">
    <source>
        <dbReference type="Pfam" id="PF13614"/>
    </source>
</evidence>
<dbReference type="InterPro" id="IPR027417">
    <property type="entry name" value="P-loop_NTPase"/>
</dbReference>
<proteinExistence type="inferred from homology"/>
<evidence type="ECO:0000256" key="2">
    <source>
        <dbReference type="ARBA" id="ARBA00011903"/>
    </source>
</evidence>
<sequence length="291" mass="31230">MNKGNKKDTPTTIAQLVESSNQSGGEATYQNMKSGVRNIGAGGFDKGSNRVNILDRLIEKNMLVAGSNLGRNIQDDYRRVKRPLVSNACGKNKLMVERGNLILVTSSIPGEGKTYSSVNLALSIAQEVDNTVLLVDCDVAKQGVSRLLGVNGSRGLSDVLESDKLTLADVLMQTDVQNLRLVSAGKHNESMAELLASQRMSALVDEIASRYTDRIIIFDGPPLLPTPQTQILAGLVGQVVFVVEAGKTPQSLVSEALALIPEEQATGLLLNKNEGISGRGGYYYGYYGDED</sequence>
<evidence type="ECO:0000256" key="7">
    <source>
        <dbReference type="ARBA" id="ARBA00023137"/>
    </source>
</evidence>
<evidence type="ECO:0000256" key="6">
    <source>
        <dbReference type="ARBA" id="ARBA00022840"/>
    </source>
</evidence>
<dbReference type="NCBIfam" id="TIGR03018">
    <property type="entry name" value="pepcterm_TyrKin"/>
    <property type="match status" value="1"/>
</dbReference>
<evidence type="ECO:0000256" key="3">
    <source>
        <dbReference type="ARBA" id="ARBA00022679"/>
    </source>
</evidence>
<organism evidence="10">
    <name type="scientific">hydrothermal vent metagenome</name>
    <dbReference type="NCBI Taxonomy" id="652676"/>
    <lineage>
        <taxon>unclassified sequences</taxon>
        <taxon>metagenomes</taxon>
        <taxon>ecological metagenomes</taxon>
    </lineage>
</organism>
<comment type="similarity">
    <text evidence="1">Belongs to the CpsD/CapB family.</text>
</comment>
<dbReference type="Pfam" id="PF13614">
    <property type="entry name" value="AAA_31"/>
    <property type="match status" value="1"/>
</dbReference>
<dbReference type="AlphaFoldDB" id="A0A3B0WMI2"/>
<evidence type="ECO:0000313" key="10">
    <source>
        <dbReference type="EMBL" id="VAW53740.1"/>
    </source>
</evidence>
<dbReference type="InterPro" id="IPR025669">
    <property type="entry name" value="AAA_dom"/>
</dbReference>
<keyword evidence="7" id="KW-0829">Tyrosine-protein kinase</keyword>
<evidence type="ECO:0000256" key="4">
    <source>
        <dbReference type="ARBA" id="ARBA00022741"/>
    </source>
</evidence>
<protein>
    <recommendedName>
        <fullName evidence="2">non-specific protein-tyrosine kinase</fullName>
        <ecNumber evidence="2">2.7.10.2</ecNumber>
    </recommendedName>
</protein>
<dbReference type="GO" id="GO:0005886">
    <property type="term" value="C:plasma membrane"/>
    <property type="evidence" value="ECO:0007669"/>
    <property type="project" value="TreeGrafter"/>
</dbReference>
<dbReference type="GO" id="GO:0004713">
    <property type="term" value="F:protein tyrosine kinase activity"/>
    <property type="evidence" value="ECO:0007669"/>
    <property type="project" value="TreeGrafter"/>
</dbReference>
<dbReference type="InterPro" id="IPR050445">
    <property type="entry name" value="Bact_polysacc_biosynth/exp"/>
</dbReference>
<dbReference type="PANTHER" id="PTHR32309:SF13">
    <property type="entry name" value="FERRIC ENTEROBACTIN TRANSPORT PROTEIN FEPE"/>
    <property type="match status" value="1"/>
</dbReference>
<evidence type="ECO:0000256" key="1">
    <source>
        <dbReference type="ARBA" id="ARBA00007316"/>
    </source>
</evidence>
<accession>A0A3B0WMI2</accession>
<dbReference type="Gene3D" id="3.40.50.300">
    <property type="entry name" value="P-loop containing nucleotide triphosphate hydrolases"/>
    <property type="match status" value="1"/>
</dbReference>
<keyword evidence="6" id="KW-0067">ATP-binding</keyword>